<evidence type="ECO:0000313" key="2">
    <source>
        <dbReference type="Proteomes" id="UP000004478"/>
    </source>
</evidence>
<name>K1KW15_CECL9</name>
<reference evidence="1 2" key="1">
    <citation type="journal article" date="2012" name="J. Bacteriol.">
        <title>Draft Genome Sequence of Cecembia lonarensis Strain LW9T, Isolated from Lonar Lake, a Haloalkaline Lake in India.</title>
        <authorList>
            <person name="Shivaji S."/>
            <person name="Ara S."/>
            <person name="Singh A."/>
            <person name="Pinnaka A.K."/>
        </authorList>
    </citation>
    <scope>NUCLEOTIDE SEQUENCE [LARGE SCALE GENOMIC DNA]</scope>
    <source>
        <strain evidence="1 2">LW9</strain>
    </source>
</reference>
<evidence type="ECO:0000313" key="1">
    <source>
        <dbReference type="EMBL" id="EKB48325.1"/>
    </source>
</evidence>
<dbReference type="AlphaFoldDB" id="K1KW15"/>
<keyword evidence="2" id="KW-1185">Reference proteome</keyword>
<gene>
    <name evidence="1" type="ORF">B879_03056</name>
</gene>
<comment type="caution">
    <text evidence="1">The sequence shown here is derived from an EMBL/GenBank/DDBJ whole genome shotgun (WGS) entry which is preliminary data.</text>
</comment>
<dbReference type="Proteomes" id="UP000004478">
    <property type="component" value="Unassembled WGS sequence"/>
</dbReference>
<accession>K1KW15</accession>
<dbReference type="EMBL" id="AMGM01000057">
    <property type="protein sequence ID" value="EKB48325.1"/>
    <property type="molecule type" value="Genomic_DNA"/>
</dbReference>
<organism evidence="1 2">
    <name type="scientific">Cecembia lonarensis (strain CCUG 58316 / KCTC 22772 / LW9)</name>
    <dbReference type="NCBI Taxonomy" id="1225176"/>
    <lineage>
        <taxon>Bacteria</taxon>
        <taxon>Pseudomonadati</taxon>
        <taxon>Bacteroidota</taxon>
        <taxon>Cytophagia</taxon>
        <taxon>Cytophagales</taxon>
        <taxon>Cyclobacteriaceae</taxon>
        <taxon>Cecembia</taxon>
    </lineage>
</organism>
<sequence>MSYIIVLYSYELIDNENILLPAQLSKTLHTSFSCCIYYIYFHSKTYFLNPYPIMLKP</sequence>
<protein>
    <submittedName>
        <fullName evidence="1">Uncharacterized protein</fullName>
    </submittedName>
</protein>
<proteinExistence type="predicted"/>